<keyword evidence="3 6" id="KW-0812">Transmembrane</keyword>
<dbReference type="Proteomes" id="UP000245829">
    <property type="component" value="Unassembled WGS sequence"/>
</dbReference>
<evidence type="ECO:0000313" key="8">
    <source>
        <dbReference type="EMBL" id="GBH34620.1"/>
    </source>
</evidence>
<keyword evidence="4 6" id="KW-1133">Transmembrane helix</keyword>
<dbReference type="Pfam" id="PF06271">
    <property type="entry name" value="RDD"/>
    <property type="match status" value="1"/>
</dbReference>
<evidence type="ECO:0000256" key="3">
    <source>
        <dbReference type="ARBA" id="ARBA00022692"/>
    </source>
</evidence>
<name>A0A2S2KSG1_9ARCH</name>
<keyword evidence="2" id="KW-1003">Cell membrane</keyword>
<evidence type="ECO:0000256" key="6">
    <source>
        <dbReference type="SAM" id="Phobius"/>
    </source>
</evidence>
<dbReference type="GO" id="GO:0005886">
    <property type="term" value="C:plasma membrane"/>
    <property type="evidence" value="ECO:0007669"/>
    <property type="project" value="UniProtKB-SubCell"/>
</dbReference>
<feature type="transmembrane region" description="Helical" evidence="6">
    <location>
        <begin position="65"/>
        <end position="84"/>
    </location>
</feature>
<feature type="domain" description="RDD" evidence="7">
    <location>
        <begin position="19"/>
        <end position="140"/>
    </location>
</feature>
<comment type="caution">
    <text evidence="8">The sequence shown here is derived from an EMBL/GenBank/DDBJ whole genome shotgun (WGS) entry which is preliminary data.</text>
</comment>
<evidence type="ECO:0000259" key="7">
    <source>
        <dbReference type="Pfam" id="PF06271"/>
    </source>
</evidence>
<evidence type="ECO:0000256" key="2">
    <source>
        <dbReference type="ARBA" id="ARBA00022475"/>
    </source>
</evidence>
<dbReference type="AlphaFoldDB" id="A0A2S2KSG1"/>
<organism evidence="8 9">
    <name type="scientific">Nitrosopumilus zosterae</name>
    <dbReference type="NCBI Taxonomy" id="718286"/>
    <lineage>
        <taxon>Archaea</taxon>
        <taxon>Nitrososphaerota</taxon>
        <taxon>Nitrososphaeria</taxon>
        <taxon>Nitrosopumilales</taxon>
        <taxon>Nitrosopumilaceae</taxon>
        <taxon>Nitrosopumilus</taxon>
    </lineage>
</organism>
<feature type="transmembrane region" description="Helical" evidence="6">
    <location>
        <begin position="25"/>
        <end position="45"/>
    </location>
</feature>
<dbReference type="PANTHER" id="PTHR36115:SF4">
    <property type="entry name" value="MEMBRANE PROTEIN"/>
    <property type="match status" value="1"/>
</dbReference>
<sequence>MNIESMDESNAEGSKIIIAKWTDRFFAWLIDFIIVSSISTVLIFVSFGSLDYEFEENSFWMENIQYIPTSILFFVYWTVLEYKIGQTVGKKIMNLKTVNIIGERPSLKGILISSFGKSFLLPIDVVLGWFLTNEKRQRIFNKLGDTLVVKIKDVDDVSDIKYLKD</sequence>
<proteinExistence type="predicted"/>
<evidence type="ECO:0000256" key="4">
    <source>
        <dbReference type="ARBA" id="ARBA00022989"/>
    </source>
</evidence>
<dbReference type="PANTHER" id="PTHR36115">
    <property type="entry name" value="PROLINE-RICH ANTIGEN HOMOLOG-RELATED"/>
    <property type="match status" value="1"/>
</dbReference>
<accession>A0A2S2KSG1</accession>
<gene>
    <name evidence="8" type="ORF">NZNM25_14110</name>
</gene>
<keyword evidence="9" id="KW-1185">Reference proteome</keyword>
<comment type="subcellular location">
    <subcellularLocation>
        <location evidence="1">Cell membrane</location>
        <topology evidence="1">Multi-pass membrane protein</topology>
    </subcellularLocation>
</comment>
<dbReference type="InterPro" id="IPR051791">
    <property type="entry name" value="Pra-immunoreactive"/>
</dbReference>
<evidence type="ECO:0000313" key="9">
    <source>
        <dbReference type="Proteomes" id="UP000245829"/>
    </source>
</evidence>
<reference evidence="8 9" key="1">
    <citation type="submission" date="2018-05" db="EMBL/GenBank/DDBJ databases">
        <title>genome sequencing of Nitrosopumilus sp. NM25.</title>
        <authorList>
            <person name="Mori K."/>
            <person name="Nakagawa T."/>
        </authorList>
    </citation>
    <scope>NUCLEOTIDE SEQUENCE [LARGE SCALE GENOMIC DNA]</scope>
    <source>
        <strain evidence="8 9">NM25</strain>
    </source>
</reference>
<keyword evidence="5 6" id="KW-0472">Membrane</keyword>
<protein>
    <recommendedName>
        <fullName evidence="7">RDD domain-containing protein</fullName>
    </recommendedName>
</protein>
<evidence type="ECO:0000256" key="5">
    <source>
        <dbReference type="ARBA" id="ARBA00023136"/>
    </source>
</evidence>
<evidence type="ECO:0000256" key="1">
    <source>
        <dbReference type="ARBA" id="ARBA00004651"/>
    </source>
</evidence>
<dbReference type="EMBL" id="BGKI01000007">
    <property type="protein sequence ID" value="GBH34620.1"/>
    <property type="molecule type" value="Genomic_DNA"/>
</dbReference>
<dbReference type="InterPro" id="IPR010432">
    <property type="entry name" value="RDD"/>
</dbReference>